<feature type="non-terminal residue" evidence="2">
    <location>
        <position position="297"/>
    </location>
</feature>
<accession>A0A7J6KRM1</accession>
<dbReference type="Proteomes" id="UP000591131">
    <property type="component" value="Unassembled WGS sequence"/>
</dbReference>
<comment type="caution">
    <text evidence="2">The sequence shown here is derived from an EMBL/GenBank/DDBJ whole genome shotgun (WGS) entry which is preliminary data.</text>
</comment>
<keyword evidence="3" id="KW-1185">Reference proteome</keyword>
<name>A0A7J6KRM1_PERCH</name>
<evidence type="ECO:0000313" key="3">
    <source>
        <dbReference type="Proteomes" id="UP000591131"/>
    </source>
</evidence>
<evidence type="ECO:0000256" key="1">
    <source>
        <dbReference type="SAM" id="MobiDB-lite"/>
    </source>
</evidence>
<protein>
    <submittedName>
        <fullName evidence="2">Uncharacterized protein</fullName>
    </submittedName>
</protein>
<organism evidence="2 3">
    <name type="scientific">Perkinsus chesapeaki</name>
    <name type="common">Clam parasite</name>
    <name type="synonym">Perkinsus andrewsi</name>
    <dbReference type="NCBI Taxonomy" id="330153"/>
    <lineage>
        <taxon>Eukaryota</taxon>
        <taxon>Sar</taxon>
        <taxon>Alveolata</taxon>
        <taxon>Perkinsozoa</taxon>
        <taxon>Perkinsea</taxon>
        <taxon>Perkinsida</taxon>
        <taxon>Perkinsidae</taxon>
        <taxon>Perkinsus</taxon>
    </lineage>
</organism>
<reference evidence="2 3" key="1">
    <citation type="submission" date="2020-04" db="EMBL/GenBank/DDBJ databases">
        <title>Perkinsus chesapeaki whole genome sequence.</title>
        <authorList>
            <person name="Bogema D.R."/>
        </authorList>
    </citation>
    <scope>NUCLEOTIDE SEQUENCE [LARGE SCALE GENOMIC DNA]</scope>
    <source>
        <strain evidence="2">ATCC PRA-425</strain>
    </source>
</reference>
<dbReference type="AlphaFoldDB" id="A0A7J6KRM1"/>
<feature type="region of interest" description="Disordered" evidence="1">
    <location>
        <begin position="272"/>
        <end position="297"/>
    </location>
</feature>
<evidence type="ECO:0000313" key="2">
    <source>
        <dbReference type="EMBL" id="KAF4649504.1"/>
    </source>
</evidence>
<dbReference type="OrthoDB" id="10337331at2759"/>
<gene>
    <name evidence="2" type="ORF">FOL47_002029</name>
</gene>
<proteinExistence type="predicted"/>
<dbReference type="EMBL" id="JAAPAO010001516">
    <property type="protein sequence ID" value="KAF4649504.1"/>
    <property type="molecule type" value="Genomic_DNA"/>
</dbReference>
<sequence>DAILITATDLAKAACNSQPLRNSAAVPVTQLMVSAISLALTALLFMNEPAQGRLKRPNKDKKAWEWKVLRASDHVSYKPYANGRGWIKSNGQAECDDKWKNAERFGARKKKTKQYCIRLHEKHQDDDGYMDIYNRYNCRLDPNDKGASNGRKKRDWLCYEHRPLYVLMPPHGPGFNATCKSEDPWDHRVLSWYPSDSPPKWCEYNWYAKRQVCWCVPGFYRESPYDKSLKKRGCPKEDIFIVPNFVRRTGLRQLEAVNDTPDEPTIYGNVAAESSDEEKCSCQSPSDPLDKVSNLRP</sequence>